<dbReference type="AlphaFoldDB" id="A0A518DXQ2"/>
<dbReference type="RefSeq" id="WP_197442464.1">
    <property type="nucleotide sequence ID" value="NZ_CP036433.1"/>
</dbReference>
<organism evidence="8 9">
    <name type="scientific">Lignipirellula cremea</name>
    <dbReference type="NCBI Taxonomy" id="2528010"/>
    <lineage>
        <taxon>Bacteria</taxon>
        <taxon>Pseudomonadati</taxon>
        <taxon>Planctomycetota</taxon>
        <taxon>Planctomycetia</taxon>
        <taxon>Pirellulales</taxon>
        <taxon>Pirellulaceae</taxon>
        <taxon>Lignipirellula</taxon>
    </lineage>
</organism>
<dbReference type="Pfam" id="PF07635">
    <property type="entry name" value="PSCyt1"/>
    <property type="match status" value="1"/>
</dbReference>
<keyword evidence="9" id="KW-1185">Reference proteome</keyword>
<dbReference type="SUPFAM" id="SSF46626">
    <property type="entry name" value="Cytochrome c"/>
    <property type="match status" value="1"/>
</dbReference>
<feature type="domain" description="DUF1585" evidence="2">
    <location>
        <begin position="799"/>
        <end position="872"/>
    </location>
</feature>
<evidence type="ECO:0000259" key="2">
    <source>
        <dbReference type="Pfam" id="PF07624"/>
    </source>
</evidence>
<dbReference type="InterPro" id="IPR013039">
    <property type="entry name" value="DUF1588"/>
</dbReference>
<feature type="domain" description="Cytochrome C Planctomycete-type" evidence="6">
    <location>
        <begin position="49"/>
        <end position="96"/>
    </location>
</feature>
<dbReference type="GO" id="GO:0020037">
    <property type="term" value="F:heme binding"/>
    <property type="evidence" value="ECO:0007669"/>
    <property type="project" value="InterPro"/>
</dbReference>
<feature type="domain" description="DUF1592" evidence="5">
    <location>
        <begin position="535"/>
        <end position="661"/>
    </location>
</feature>
<feature type="domain" description="DUF1587" evidence="3">
    <location>
        <begin position="133"/>
        <end position="200"/>
    </location>
</feature>
<keyword evidence="1" id="KW-0732">Signal</keyword>
<feature type="domain" description="DUF1595" evidence="7">
    <location>
        <begin position="463"/>
        <end position="524"/>
    </location>
</feature>
<dbReference type="Pfam" id="PF07637">
    <property type="entry name" value="PSD5"/>
    <property type="match status" value="1"/>
</dbReference>
<dbReference type="InterPro" id="IPR013043">
    <property type="entry name" value="DUF1595"/>
</dbReference>
<feature type="domain" description="DUF1588" evidence="4">
    <location>
        <begin position="680"/>
        <end position="776"/>
    </location>
</feature>
<dbReference type="GO" id="GO:0009055">
    <property type="term" value="F:electron transfer activity"/>
    <property type="evidence" value="ECO:0007669"/>
    <property type="project" value="InterPro"/>
</dbReference>
<gene>
    <name evidence="8" type="ORF">Pla8534_44500</name>
</gene>
<proteinExistence type="predicted"/>
<dbReference type="Proteomes" id="UP000317648">
    <property type="component" value="Chromosome"/>
</dbReference>
<feature type="chain" id="PRO_5021892156" description="Planctomycete cytochrome C" evidence="1">
    <location>
        <begin position="21"/>
        <end position="875"/>
    </location>
</feature>
<sequence precursor="true">MWKLTVVPLALLLAASAVHADPPANEQPQTARQAAGFAESVQPFLKQHCHSCHGPETAKAGFRIDQLGTDFTLPTVAEHWKEVLDRIHSGEMPPEDQPRPEPRQVALAANWVNQQLREVELAAKQAGGRIPMRRLNRDEYANTIRDLLHLDENIVLPLIEEMPADGLAEGFDRLGAGLFFDQTQIERSLAVASKLAAVAIVTEPPPVNRLENRFQIERARPASEQVAVFPDFEHTIPRGAKTSIVHPTHIEHLQGGPTYRVEYKGWGVICHYAVSRAVTQDGYYRFRIHGKVDNRGRQGPNFYKLQYAMNSPIQVEEQVAVNPSGVTEVVLFLRGPVNGEVKGPQVFNLLWNHTEDAVIREPNYKDLVSQWTRLRSLLERAATKRAPQAEVDALKAERAVVEKKLNAWTGPANIFNPEMDIDKLPRLLLESIEIEGPIQKEWPPASHQSLFFDGDERQDAEYVREIFTRFLPRANRRPVTTAEIDAITAVVVQAQSLNQLSFHQAMRFGLQRVLCAPGFLFLEEPAGEHQQPRPLGDYELASRLSYFLWSTMPDEELLGLAKAGKLQQQGVVAEQVKRMLADPKAGQFVRNFAGQWLSVRDYGSIMPAAEYRDYDSSLERASQQEPLAFFAEVLQHNLPVTSFLDSDFLVINERLARHYGIDGVEGDEFRRVSIQPEDHRGGVLGMAGLMTYLADGTRTLPMRRGSWVLRELLNDPPNSPPPNAGEIQPNTAGKDLTVRQRLELHRSDQICASCHFKLDPYGLALENYDAIGAWRERFNGEGFRGRNGPVLDVSGSFPSGRSFETLEEYKAGLLQDKDKFARALAVKMLTYALGRPVGYADHALVDKLVGDLQQHDYRIQSLIYGIVASEPFRSK</sequence>
<protein>
    <recommendedName>
        <fullName evidence="10">Planctomycete cytochrome C</fullName>
    </recommendedName>
</protein>
<evidence type="ECO:0000259" key="4">
    <source>
        <dbReference type="Pfam" id="PF07627"/>
    </source>
</evidence>
<dbReference type="InterPro" id="IPR013042">
    <property type="entry name" value="DUF1592"/>
</dbReference>
<dbReference type="Pfam" id="PF07626">
    <property type="entry name" value="PSD3"/>
    <property type="match status" value="1"/>
</dbReference>
<dbReference type="KEGG" id="lcre:Pla8534_44500"/>
<feature type="signal peptide" evidence="1">
    <location>
        <begin position="1"/>
        <end position="20"/>
    </location>
</feature>
<evidence type="ECO:0000313" key="8">
    <source>
        <dbReference type="EMBL" id="QDU96629.1"/>
    </source>
</evidence>
<dbReference type="EMBL" id="CP036433">
    <property type="protein sequence ID" value="QDU96629.1"/>
    <property type="molecule type" value="Genomic_DNA"/>
</dbReference>
<dbReference type="Pfam" id="PF07627">
    <property type="entry name" value="PSCyt3"/>
    <property type="match status" value="1"/>
</dbReference>
<evidence type="ECO:0000259" key="3">
    <source>
        <dbReference type="Pfam" id="PF07626"/>
    </source>
</evidence>
<evidence type="ECO:0000259" key="6">
    <source>
        <dbReference type="Pfam" id="PF07635"/>
    </source>
</evidence>
<dbReference type="Pfam" id="PF07624">
    <property type="entry name" value="PSD2"/>
    <property type="match status" value="1"/>
</dbReference>
<dbReference type="InterPro" id="IPR011478">
    <property type="entry name" value="DUF1585"/>
</dbReference>
<dbReference type="InterPro" id="IPR011429">
    <property type="entry name" value="Cyt_c_Planctomycete-type"/>
</dbReference>
<dbReference type="InterPro" id="IPR013036">
    <property type="entry name" value="DUF1587"/>
</dbReference>
<evidence type="ECO:0000259" key="5">
    <source>
        <dbReference type="Pfam" id="PF07631"/>
    </source>
</evidence>
<accession>A0A518DXQ2</accession>
<name>A0A518DXQ2_9BACT</name>
<reference evidence="8 9" key="1">
    <citation type="submission" date="2019-02" db="EMBL/GenBank/DDBJ databases">
        <title>Deep-cultivation of Planctomycetes and their phenomic and genomic characterization uncovers novel biology.</title>
        <authorList>
            <person name="Wiegand S."/>
            <person name="Jogler M."/>
            <person name="Boedeker C."/>
            <person name="Pinto D."/>
            <person name="Vollmers J."/>
            <person name="Rivas-Marin E."/>
            <person name="Kohn T."/>
            <person name="Peeters S.H."/>
            <person name="Heuer A."/>
            <person name="Rast P."/>
            <person name="Oberbeckmann S."/>
            <person name="Bunk B."/>
            <person name="Jeske O."/>
            <person name="Meyerdierks A."/>
            <person name="Storesund J.E."/>
            <person name="Kallscheuer N."/>
            <person name="Luecker S."/>
            <person name="Lage O.M."/>
            <person name="Pohl T."/>
            <person name="Merkel B.J."/>
            <person name="Hornburger P."/>
            <person name="Mueller R.-W."/>
            <person name="Bruemmer F."/>
            <person name="Labrenz M."/>
            <person name="Spormann A.M."/>
            <person name="Op den Camp H."/>
            <person name="Overmann J."/>
            <person name="Amann R."/>
            <person name="Jetten M.S.M."/>
            <person name="Mascher T."/>
            <person name="Medema M.H."/>
            <person name="Devos D.P."/>
            <person name="Kaster A.-K."/>
            <person name="Ovreas L."/>
            <person name="Rohde M."/>
            <person name="Galperin M.Y."/>
            <person name="Jogler C."/>
        </authorList>
    </citation>
    <scope>NUCLEOTIDE SEQUENCE [LARGE SCALE GENOMIC DNA]</scope>
    <source>
        <strain evidence="8 9">Pla85_3_4</strain>
    </source>
</reference>
<evidence type="ECO:0008006" key="10">
    <source>
        <dbReference type="Google" id="ProtNLM"/>
    </source>
</evidence>
<dbReference type="InterPro" id="IPR036909">
    <property type="entry name" value="Cyt_c-like_dom_sf"/>
</dbReference>
<evidence type="ECO:0000313" key="9">
    <source>
        <dbReference type="Proteomes" id="UP000317648"/>
    </source>
</evidence>
<dbReference type="Pfam" id="PF07631">
    <property type="entry name" value="PSD4"/>
    <property type="match status" value="1"/>
</dbReference>
<evidence type="ECO:0000259" key="7">
    <source>
        <dbReference type="Pfam" id="PF07637"/>
    </source>
</evidence>
<evidence type="ECO:0000256" key="1">
    <source>
        <dbReference type="SAM" id="SignalP"/>
    </source>
</evidence>